<dbReference type="OrthoDB" id="2103031at2759"/>
<feature type="compositionally biased region" description="Polar residues" evidence="1">
    <location>
        <begin position="35"/>
        <end position="58"/>
    </location>
</feature>
<name>A0A0P7ASG3_9HYPO</name>
<dbReference type="Proteomes" id="UP000050424">
    <property type="component" value="Unassembled WGS sequence"/>
</dbReference>
<evidence type="ECO:0000313" key="2">
    <source>
        <dbReference type="EMBL" id="KPM40713.1"/>
    </source>
</evidence>
<proteinExistence type="predicted"/>
<protein>
    <recommendedName>
        <fullName evidence="4">Autophagy-related protein 6</fullName>
    </recommendedName>
</protein>
<comment type="caution">
    <text evidence="2">The sequence shown here is derived from an EMBL/GenBank/DDBJ whole genome shotgun (WGS) entry which is preliminary data.</text>
</comment>
<feature type="region of interest" description="Disordered" evidence="1">
    <location>
        <begin position="1"/>
        <end position="73"/>
    </location>
</feature>
<dbReference type="EMBL" id="LKCW01000078">
    <property type="protein sequence ID" value="KPM40713.1"/>
    <property type="molecule type" value="Genomic_DNA"/>
</dbReference>
<dbReference type="STRING" id="78410.A0A0P7ASG3"/>
<feature type="compositionally biased region" description="Basic and acidic residues" evidence="1">
    <location>
        <begin position="11"/>
        <end position="33"/>
    </location>
</feature>
<evidence type="ECO:0000256" key="1">
    <source>
        <dbReference type="SAM" id="MobiDB-lite"/>
    </source>
</evidence>
<dbReference type="AlphaFoldDB" id="A0A0P7ASG3"/>
<accession>A0A0P7ASG3</accession>
<evidence type="ECO:0008006" key="4">
    <source>
        <dbReference type="Google" id="ProtNLM"/>
    </source>
</evidence>
<evidence type="ECO:0000313" key="3">
    <source>
        <dbReference type="Proteomes" id="UP000050424"/>
    </source>
</evidence>
<gene>
    <name evidence="2" type="ORF">AK830_g5869</name>
</gene>
<keyword evidence="3" id="KW-1185">Reference proteome</keyword>
<reference evidence="2 3" key="1">
    <citation type="submission" date="2015-09" db="EMBL/GenBank/DDBJ databases">
        <title>Draft genome of a European isolate of the apple canker pathogen Neonectria ditissima.</title>
        <authorList>
            <person name="Gomez-Cortecero A."/>
            <person name="Harrison R.J."/>
            <person name="Armitage A.D."/>
        </authorList>
    </citation>
    <scope>NUCLEOTIDE SEQUENCE [LARGE SCALE GENOMIC DNA]</scope>
    <source>
        <strain evidence="2 3">R09/05</strain>
    </source>
</reference>
<sequence length="308" mass="34816">MGWISSVLGTDKSEDPLGKLDPKLREFLEKESPVKYTTNQPSSPANSPQNRTNDNTHASIAAPGTQEPSVPSASLYQDGRYADIWKTYRPLAQIEAETASDHDRLMSVLEGYKERKEAIGKASLENCAESQEEWVNCMKHGSWEDQVQMCRHQVRRFERCYTMQSRFLRALGYGSVSGRSAEVEEDIQMHADSLYQRMISHEAAAEKAKAEGLPVPVFEPGVPKPKPDMYTPSEELQQQWNEKLDKLPAEERTVEEAALRADLQAKSEVAGRVQQIWDTQKDERQKRQAEGNSTITDYFSSLFGKNGK</sequence>
<organism evidence="2 3">
    <name type="scientific">Neonectria ditissima</name>
    <dbReference type="NCBI Taxonomy" id="78410"/>
    <lineage>
        <taxon>Eukaryota</taxon>
        <taxon>Fungi</taxon>
        <taxon>Dikarya</taxon>
        <taxon>Ascomycota</taxon>
        <taxon>Pezizomycotina</taxon>
        <taxon>Sordariomycetes</taxon>
        <taxon>Hypocreomycetidae</taxon>
        <taxon>Hypocreales</taxon>
        <taxon>Nectriaceae</taxon>
        <taxon>Neonectria</taxon>
    </lineage>
</organism>